<feature type="transmembrane region" description="Helical" evidence="8">
    <location>
        <begin position="404"/>
        <end position="423"/>
    </location>
</feature>
<feature type="transmembrane region" description="Helical" evidence="8">
    <location>
        <begin position="310"/>
        <end position="331"/>
    </location>
</feature>
<dbReference type="GO" id="GO:0005886">
    <property type="term" value="C:plasma membrane"/>
    <property type="evidence" value="ECO:0007669"/>
    <property type="project" value="UniProtKB-SubCell"/>
</dbReference>
<feature type="transmembrane region" description="Helical" evidence="8">
    <location>
        <begin position="784"/>
        <end position="807"/>
    </location>
</feature>
<evidence type="ECO:0000313" key="11">
    <source>
        <dbReference type="EMBL" id="MSD90123.1"/>
    </source>
</evidence>
<dbReference type="AlphaFoldDB" id="A0A6N7TVL7"/>
<feature type="transmembrane region" description="Helical" evidence="8">
    <location>
        <begin position="550"/>
        <end position="572"/>
    </location>
</feature>
<dbReference type="EMBL" id="WKKW01000001">
    <property type="protein sequence ID" value="MSD90123.1"/>
    <property type="molecule type" value="Genomic_DNA"/>
</dbReference>
<name>A0A6N7TVL7_9BIFI</name>
<dbReference type="InterPro" id="IPR025857">
    <property type="entry name" value="MacB_PCD"/>
</dbReference>
<dbReference type="Pfam" id="PF02687">
    <property type="entry name" value="FtsX"/>
    <property type="match status" value="2"/>
</dbReference>
<dbReference type="PANTHER" id="PTHR30572">
    <property type="entry name" value="MEMBRANE COMPONENT OF TRANSPORTER-RELATED"/>
    <property type="match status" value="1"/>
</dbReference>
<dbReference type="OrthoDB" id="9780560at2"/>
<feature type="transmembrane region" description="Helical" evidence="8">
    <location>
        <begin position="842"/>
        <end position="866"/>
    </location>
</feature>
<keyword evidence="2" id="KW-1003">Cell membrane</keyword>
<dbReference type="GO" id="GO:0022857">
    <property type="term" value="F:transmembrane transporter activity"/>
    <property type="evidence" value="ECO:0007669"/>
    <property type="project" value="TreeGrafter"/>
</dbReference>
<evidence type="ECO:0000256" key="6">
    <source>
        <dbReference type="ARBA" id="ARBA00038076"/>
    </source>
</evidence>
<dbReference type="Pfam" id="PF12704">
    <property type="entry name" value="MacB_PCD"/>
    <property type="match status" value="1"/>
</dbReference>
<gene>
    <name evidence="11" type="ORF">GKC41_00340</name>
</gene>
<keyword evidence="5 8" id="KW-0472">Membrane</keyword>
<proteinExistence type="inferred from homology"/>
<evidence type="ECO:0000259" key="10">
    <source>
        <dbReference type="Pfam" id="PF12704"/>
    </source>
</evidence>
<feature type="region of interest" description="Disordered" evidence="7">
    <location>
        <begin position="184"/>
        <end position="204"/>
    </location>
</feature>
<feature type="transmembrane region" description="Helical" evidence="8">
    <location>
        <begin position="455"/>
        <end position="475"/>
    </location>
</feature>
<keyword evidence="4 8" id="KW-1133">Transmembrane helix</keyword>
<evidence type="ECO:0000256" key="8">
    <source>
        <dbReference type="SAM" id="Phobius"/>
    </source>
</evidence>
<organism evidence="11 12">
    <name type="scientific">Bifidobacterium asteroides</name>
    <dbReference type="NCBI Taxonomy" id="1684"/>
    <lineage>
        <taxon>Bacteria</taxon>
        <taxon>Bacillati</taxon>
        <taxon>Actinomycetota</taxon>
        <taxon>Actinomycetes</taxon>
        <taxon>Bifidobacteriales</taxon>
        <taxon>Bifidobacteriaceae</taxon>
        <taxon>Bifidobacterium</taxon>
    </lineage>
</organism>
<comment type="caution">
    <text evidence="11">The sequence shown here is derived from an EMBL/GenBank/DDBJ whole genome shotgun (WGS) entry which is preliminary data.</text>
</comment>
<evidence type="ECO:0000256" key="1">
    <source>
        <dbReference type="ARBA" id="ARBA00004651"/>
    </source>
</evidence>
<feature type="domain" description="MacB-like periplasmic core" evidence="10">
    <location>
        <begin position="45"/>
        <end position="263"/>
    </location>
</feature>
<evidence type="ECO:0000259" key="9">
    <source>
        <dbReference type="Pfam" id="PF02687"/>
    </source>
</evidence>
<dbReference type="InterPro" id="IPR050250">
    <property type="entry name" value="Macrolide_Exporter_MacB"/>
</dbReference>
<feature type="transmembrane region" description="Helical" evidence="8">
    <location>
        <begin position="878"/>
        <end position="898"/>
    </location>
</feature>
<evidence type="ECO:0000256" key="4">
    <source>
        <dbReference type="ARBA" id="ARBA00022989"/>
    </source>
</evidence>
<feature type="domain" description="ABC3 transporter permease C-terminal" evidence="9">
    <location>
        <begin position="791"/>
        <end position="908"/>
    </location>
</feature>
<evidence type="ECO:0000256" key="7">
    <source>
        <dbReference type="SAM" id="MobiDB-lite"/>
    </source>
</evidence>
<dbReference type="Proteomes" id="UP000436357">
    <property type="component" value="Unassembled WGS sequence"/>
</dbReference>
<keyword evidence="3 8" id="KW-0812">Transmembrane</keyword>
<dbReference type="PANTHER" id="PTHR30572:SF4">
    <property type="entry name" value="ABC TRANSPORTER PERMEASE YTRF"/>
    <property type="match status" value="1"/>
</dbReference>
<comment type="similarity">
    <text evidence="6">Belongs to the ABC-4 integral membrane protein family.</text>
</comment>
<evidence type="ECO:0000256" key="5">
    <source>
        <dbReference type="ARBA" id="ARBA00023136"/>
    </source>
</evidence>
<protein>
    <submittedName>
        <fullName evidence="11">FtsX-like permease family protein</fullName>
    </submittedName>
</protein>
<dbReference type="InterPro" id="IPR003838">
    <property type="entry name" value="ABC3_permease_C"/>
</dbReference>
<feature type="transmembrane region" description="Helical" evidence="8">
    <location>
        <begin position="363"/>
        <end position="384"/>
    </location>
</feature>
<reference evidence="11 12" key="1">
    <citation type="submission" date="2019-11" db="EMBL/GenBank/DDBJ databases">
        <title>Draft Genome Sequence of Plant Growth-Promoting Rhizosphere-Associated Bacteria.</title>
        <authorList>
            <person name="Vasilyev I.Y."/>
            <person name="Radchenko V."/>
            <person name="Ilnitskaya E.V."/>
        </authorList>
    </citation>
    <scope>NUCLEOTIDE SEQUENCE [LARGE SCALE GENOMIC DNA]</scope>
    <source>
        <strain evidence="11 12">VRA_9sq_n</strain>
    </source>
</reference>
<feature type="domain" description="ABC3 transporter permease C-terminal" evidence="9">
    <location>
        <begin position="314"/>
        <end position="430"/>
    </location>
</feature>
<evidence type="ECO:0000256" key="3">
    <source>
        <dbReference type="ARBA" id="ARBA00022692"/>
    </source>
</evidence>
<evidence type="ECO:0000313" key="12">
    <source>
        <dbReference type="Proteomes" id="UP000436357"/>
    </source>
</evidence>
<comment type="subcellular location">
    <subcellularLocation>
        <location evidence="1">Cell membrane</location>
        <topology evidence="1">Multi-pass membrane protein</topology>
    </subcellularLocation>
</comment>
<accession>A0A6N7TVL7</accession>
<feature type="transmembrane region" description="Helical" evidence="8">
    <location>
        <begin position="495"/>
        <end position="514"/>
    </location>
</feature>
<sequence length="915" mass="98915">MTFWLNKSRLALLAIPRYRTRGCTVWRITRTMMKRDARMMMPAGLAIVIGTLFMCLTLLFGNVANASMRREMSVDAGQANYVVASREDQDKPILFDEFDSKGLSNLQGVRGLRPDVSLLVDAEANGQSSKEILAIVGARQELMPIDLVRGQWPDSDDQVVLPQPVSDRLQAGLGDKVRLHLSTLTLPGSDSDSAQDSSSKERLVDQGTVDLTVSGISKSRGRQYDDFGGAVVLTDSRIERLLSMAGMVGPESLPVNNVYLQVDGQGKELQKALQNIRRYVPKGYQLEDRRTMEDRLLREQTGDGVDITTLFLMTFGLLAMVVAALVIANTFQIMVARQRRYLALLRIIGADRRQIRVGVLQQALLLGVISSLIGILLAMGLMGLAGCLGLHSGTMKFELLLTPASLLVPFVLGVLATLVAAFGSSHRAIRVRPLEALQPVDYQEPGSRDRTGLRISVLLAVIGLALVTWSSWRVGELVRTNSGDTVQTSNQQERLLGLAVLGVLLIFLGALIGARRWIPALLRCLGKPVSKIGPSCRVGVANIARNPSRVAATGVALLIGVTLVSTLATGAVTAKRTLFKDIDQRYSVDIEISGQGLNKRNVRAIERIQGVADAELVQRFNAKVESGGPSQASMTVYALDASRIRRVLHADLGPGMQRSDALLVSTRTISRHSGYRDGSQLKLSIADPQADDEREKEADARRTLTGVFAGFGGLDTSGVYAITDSRNVAGIDTKTHEIWIRTQGDRDTALLLDDIRQAVGEHDDMAMSGGLTQMRTWSERIDSLLAIMVALLGVAVIIALIGVSNTLMMSVLERRRETATLRAIGMSSVQVRRSLGVEACMIALGASLAGIVLGTLFGWIGAYQVFVPLGSVTFTVPWSAFALILPVALLAAVVASVLPAREAVKVSPIEALSDD</sequence>
<evidence type="ECO:0000256" key="2">
    <source>
        <dbReference type="ARBA" id="ARBA00022475"/>
    </source>
</evidence>